<proteinExistence type="predicted"/>
<accession>A0AAW1N2M6</accession>
<dbReference type="EMBL" id="JASPKY010000017">
    <property type="protein sequence ID" value="KAK9752910.1"/>
    <property type="molecule type" value="Genomic_DNA"/>
</dbReference>
<keyword evidence="3" id="KW-1185">Reference proteome</keyword>
<dbReference type="AlphaFoldDB" id="A0AAW1N2M6"/>
<evidence type="ECO:0000256" key="1">
    <source>
        <dbReference type="SAM" id="MobiDB-lite"/>
    </source>
</evidence>
<gene>
    <name evidence="2" type="ORF">QE152_g3903</name>
</gene>
<comment type="caution">
    <text evidence="2">The sequence shown here is derived from an EMBL/GenBank/DDBJ whole genome shotgun (WGS) entry which is preliminary data.</text>
</comment>
<sequence length="167" mass="19636">MNVIDERDEEIFRTVTTVLAQNTKEMERHNLENASNGMENDRDNDPDFDMQEAIASDSENPSDYNEYGQDLADHDENVVVAEDESTLTDKCTENMRKRKGLTRDQRSKEKRRQEYQGLKNVNGHYRFENSRKARKLGIRCNSNRCAKTKRFCNEFTEGERENIFHAF</sequence>
<evidence type="ECO:0000313" key="3">
    <source>
        <dbReference type="Proteomes" id="UP001458880"/>
    </source>
</evidence>
<reference evidence="2 3" key="1">
    <citation type="journal article" date="2024" name="BMC Genomics">
        <title>De novo assembly and annotation of Popillia japonica's genome with initial clues to its potential as an invasive pest.</title>
        <authorList>
            <person name="Cucini C."/>
            <person name="Boschi S."/>
            <person name="Funari R."/>
            <person name="Cardaioli E."/>
            <person name="Iannotti N."/>
            <person name="Marturano G."/>
            <person name="Paoli F."/>
            <person name="Bruttini M."/>
            <person name="Carapelli A."/>
            <person name="Frati F."/>
            <person name="Nardi F."/>
        </authorList>
    </citation>
    <scope>NUCLEOTIDE SEQUENCE [LARGE SCALE GENOMIC DNA]</scope>
    <source>
        <strain evidence="2">DMR45628</strain>
    </source>
</reference>
<protein>
    <submittedName>
        <fullName evidence="2">Uncharacterized protein</fullName>
    </submittedName>
</protein>
<evidence type="ECO:0000313" key="2">
    <source>
        <dbReference type="EMBL" id="KAK9752910.1"/>
    </source>
</evidence>
<name>A0AAW1N2M6_POPJA</name>
<feature type="region of interest" description="Disordered" evidence="1">
    <location>
        <begin position="23"/>
        <end position="49"/>
    </location>
</feature>
<dbReference type="Proteomes" id="UP001458880">
    <property type="component" value="Unassembled WGS sequence"/>
</dbReference>
<organism evidence="2 3">
    <name type="scientific">Popillia japonica</name>
    <name type="common">Japanese beetle</name>
    <dbReference type="NCBI Taxonomy" id="7064"/>
    <lineage>
        <taxon>Eukaryota</taxon>
        <taxon>Metazoa</taxon>
        <taxon>Ecdysozoa</taxon>
        <taxon>Arthropoda</taxon>
        <taxon>Hexapoda</taxon>
        <taxon>Insecta</taxon>
        <taxon>Pterygota</taxon>
        <taxon>Neoptera</taxon>
        <taxon>Endopterygota</taxon>
        <taxon>Coleoptera</taxon>
        <taxon>Polyphaga</taxon>
        <taxon>Scarabaeiformia</taxon>
        <taxon>Scarabaeidae</taxon>
        <taxon>Rutelinae</taxon>
        <taxon>Popillia</taxon>
    </lineage>
</organism>